<dbReference type="AlphaFoldDB" id="A0A7T0BWP7"/>
<dbReference type="Proteomes" id="UP000594688">
    <property type="component" value="Chromosome"/>
</dbReference>
<reference evidence="2 3" key="1">
    <citation type="submission" date="2020-02" db="EMBL/GenBank/DDBJ databases">
        <title>Genomic and physiological characterization of two novel Nitrospinaceae genera.</title>
        <authorList>
            <person name="Mueller A.J."/>
            <person name="Jung M.-Y."/>
            <person name="Strachan C.R."/>
            <person name="Herbold C.W."/>
            <person name="Kirkegaard R.H."/>
            <person name="Daims H."/>
        </authorList>
    </citation>
    <scope>NUCLEOTIDE SEQUENCE [LARGE SCALE GENOMIC DNA]</scope>
    <source>
        <strain evidence="2">EB</strain>
    </source>
</reference>
<dbReference type="GO" id="GO:0016491">
    <property type="term" value="F:oxidoreductase activity"/>
    <property type="evidence" value="ECO:0007669"/>
    <property type="project" value="UniProtKB-KW"/>
</dbReference>
<evidence type="ECO:0000256" key="1">
    <source>
        <dbReference type="ARBA" id="ARBA00023002"/>
    </source>
</evidence>
<keyword evidence="1" id="KW-0560">Oxidoreductase</keyword>
<dbReference type="KEGG" id="nli:G3M70_10655"/>
<protein>
    <submittedName>
        <fullName evidence="2">Questin oxidase family protein</fullName>
    </submittedName>
</protein>
<dbReference type="PANTHER" id="PTHR35870">
    <property type="entry name" value="PROTEIN, PUTATIVE (AFU_ORTHOLOGUE AFUA_5G03330)-RELATED"/>
    <property type="match status" value="1"/>
</dbReference>
<dbReference type="Pfam" id="PF14027">
    <property type="entry name" value="Questin_oxidase"/>
    <property type="match status" value="1"/>
</dbReference>
<gene>
    <name evidence="2" type="ORF">G3M70_10655</name>
</gene>
<evidence type="ECO:0000313" key="3">
    <source>
        <dbReference type="Proteomes" id="UP000594688"/>
    </source>
</evidence>
<accession>A0A7T0BWP7</accession>
<dbReference type="EMBL" id="CP048685">
    <property type="protein sequence ID" value="QPJ62304.1"/>
    <property type="molecule type" value="Genomic_DNA"/>
</dbReference>
<sequence>MSKLEIVEMLLNDQSYHIEFNGFLTNHAKQGVVALMGLGASAQRIKEYYEHYAKQTTYGFGLETPKISEREITQNNWQVYFGKHCSFTSYCEVFDQKEKELGMDRLLEEYVPILLPGCVGSLMHGTIHLGWGLDSGNRWMIIEGLAYMAFSYVSCQPEKIFSSTFDSEADKSILGSLLHMAEEWETNGEALDKWRQATLASDKYIASSGFHPELSMTGFQYDIAKVLTEGHPLIHTTPAWIESLDMETIWRELYEGTTLLYLAKPGDFIVLHLITSLHGMEQIVNRIPAHHQKRAIKCYWTAMLGIVFSDDDIPTRATLEALHSKYQNTVDQVEAVEVGQTWDEIIARAIIEEEEHNPKLVYVQRLLWKRFGHRSLFRDAASKFTTTPKVSKIETGLGAGVDRPC</sequence>
<proteinExistence type="predicted"/>
<dbReference type="InterPro" id="IPR025337">
    <property type="entry name" value="Questin_oxidase-like"/>
</dbReference>
<organism evidence="2 3">
    <name type="scientific">Candidatus Nitronauta litoralis</name>
    <dbReference type="NCBI Taxonomy" id="2705533"/>
    <lineage>
        <taxon>Bacteria</taxon>
        <taxon>Pseudomonadati</taxon>
        <taxon>Nitrospinota/Tectimicrobiota group</taxon>
        <taxon>Nitrospinota</taxon>
        <taxon>Nitrospinia</taxon>
        <taxon>Nitrospinales</taxon>
        <taxon>Nitrospinaceae</taxon>
        <taxon>Candidatus Nitronauta</taxon>
    </lineage>
</organism>
<name>A0A7T0BWP7_9BACT</name>
<dbReference type="PANTHER" id="PTHR35870:SF1">
    <property type="entry name" value="PROTEIN, PUTATIVE (AFU_ORTHOLOGUE AFUA_5G03330)-RELATED"/>
    <property type="match status" value="1"/>
</dbReference>
<evidence type="ECO:0000313" key="2">
    <source>
        <dbReference type="EMBL" id="QPJ62304.1"/>
    </source>
</evidence>